<accession>J9DCF3</accession>
<dbReference type="Pfam" id="PF07728">
    <property type="entry name" value="AAA_5"/>
    <property type="match status" value="1"/>
</dbReference>
<organism evidence="2">
    <name type="scientific">gut metagenome</name>
    <dbReference type="NCBI Taxonomy" id="749906"/>
    <lineage>
        <taxon>unclassified sequences</taxon>
        <taxon>metagenomes</taxon>
        <taxon>organismal metagenomes</taxon>
    </lineage>
</organism>
<dbReference type="PANTHER" id="PTHR37291:SF1">
    <property type="entry name" value="TYPE IV METHYL-DIRECTED RESTRICTION ENZYME ECOKMCRB SUBUNIT"/>
    <property type="match status" value="1"/>
</dbReference>
<dbReference type="EMBL" id="AMCI01000146">
    <property type="protein sequence ID" value="EJX10626.1"/>
    <property type="molecule type" value="Genomic_DNA"/>
</dbReference>
<comment type="caution">
    <text evidence="2">The sequence shown here is derived from an EMBL/GenBank/DDBJ whole genome shotgun (WGS) entry which is preliminary data.</text>
</comment>
<dbReference type="SUPFAM" id="SSF52540">
    <property type="entry name" value="P-loop containing nucleoside triphosphate hydrolases"/>
    <property type="match status" value="1"/>
</dbReference>
<dbReference type="GO" id="GO:0005524">
    <property type="term" value="F:ATP binding"/>
    <property type="evidence" value="ECO:0007669"/>
    <property type="project" value="InterPro"/>
</dbReference>
<proteinExistence type="predicted"/>
<name>J9DCF3_9ZZZZ</name>
<dbReference type="AlphaFoldDB" id="J9DCF3"/>
<dbReference type="GO" id="GO:0016887">
    <property type="term" value="F:ATP hydrolysis activity"/>
    <property type="evidence" value="ECO:0007669"/>
    <property type="project" value="InterPro"/>
</dbReference>
<gene>
    <name evidence="2" type="ORF">EVA_00846</name>
</gene>
<dbReference type="InterPro" id="IPR011704">
    <property type="entry name" value="ATPase_dyneun-rel_AAA"/>
</dbReference>
<evidence type="ECO:0000259" key="1">
    <source>
        <dbReference type="Pfam" id="PF07728"/>
    </source>
</evidence>
<dbReference type="InterPro" id="IPR027417">
    <property type="entry name" value="P-loop_NTPase"/>
</dbReference>
<dbReference type="PANTHER" id="PTHR37291">
    <property type="entry name" value="5-METHYLCYTOSINE-SPECIFIC RESTRICTION ENZYME B"/>
    <property type="match status" value="1"/>
</dbReference>
<feature type="domain" description="ATPase dynein-related AAA" evidence="1">
    <location>
        <begin position="68"/>
        <end position="182"/>
    </location>
</feature>
<evidence type="ECO:0000313" key="2">
    <source>
        <dbReference type="EMBL" id="EJX10626.1"/>
    </source>
</evidence>
<dbReference type="InterPro" id="IPR052934">
    <property type="entry name" value="Methyl-DNA_Rec/Restrict_Enz"/>
</dbReference>
<sequence>MSARAGELTRAPFIQTLYAGMDSIKCLLILRDNIDNFYSNHVHTINMQTINYKSYRPYITAIKSKPFLLLAGISGTGKSRIVRELARACWEEGSEEYTAQKPSNFEMIQVKPNWHDSSELFGYISRLSGQPEYVPGEFLKFVARAWENVDVPHFLCLDEMNLAPVEQYFAEFLSVIESRKCNEDGSITTDPILEKSDTGWYFDLTTSITTTDAIRHQFNEKGISLPPNLIVVGTVNMDETTFSFSRKVLDRAMSIEMNEVDLYGGLTERYESIGKIDYNDLIGAAVEGVDVYVENKGVCDLALEYLSAVNEKLEGTPFKVAYRTRNEFLLYVVNNLPYNQDEEGNELPQGYVIARALDEITSMKILSRIEGDDTKVKESLLTNLMHVIETKLAEISGEEHPVNSVSLAKLKEMKEKLAYGYTSFWS</sequence>
<protein>
    <submittedName>
        <fullName evidence="2">ATPase associated with various cellular activities AAA_5</fullName>
    </submittedName>
</protein>
<reference evidence="2" key="1">
    <citation type="journal article" date="2012" name="PLoS ONE">
        <title>Gene sets for utilization of primary and secondary nutrition supplies in the distal gut of endangered iberian lynx.</title>
        <authorList>
            <person name="Alcaide M."/>
            <person name="Messina E."/>
            <person name="Richter M."/>
            <person name="Bargiela R."/>
            <person name="Peplies J."/>
            <person name="Huws S.A."/>
            <person name="Newbold C.J."/>
            <person name="Golyshin P.N."/>
            <person name="Simon M.A."/>
            <person name="Lopez G."/>
            <person name="Yakimov M.M."/>
            <person name="Ferrer M."/>
        </authorList>
    </citation>
    <scope>NUCLEOTIDE SEQUENCE</scope>
</reference>
<dbReference type="Gene3D" id="3.40.50.300">
    <property type="entry name" value="P-loop containing nucleotide triphosphate hydrolases"/>
    <property type="match status" value="1"/>
</dbReference>